<dbReference type="InterPro" id="IPR027417">
    <property type="entry name" value="P-loop_NTPase"/>
</dbReference>
<proteinExistence type="predicted"/>
<evidence type="ECO:0000313" key="3">
    <source>
        <dbReference type="Proteomes" id="UP000719942"/>
    </source>
</evidence>
<dbReference type="Gene3D" id="3.40.50.300">
    <property type="entry name" value="P-loop containing nucleotide triphosphate hydrolases"/>
    <property type="match status" value="2"/>
</dbReference>
<dbReference type="RefSeq" id="WP_219964854.1">
    <property type="nucleotide sequence ID" value="NZ_JAGFNZ010000002.1"/>
</dbReference>
<keyword evidence="2" id="KW-0547">Nucleotide-binding</keyword>
<keyword evidence="2" id="KW-0378">Hydrolase</keyword>
<dbReference type="GO" id="GO:0004386">
    <property type="term" value="F:helicase activity"/>
    <property type="evidence" value="ECO:0007669"/>
    <property type="project" value="UniProtKB-KW"/>
</dbReference>
<keyword evidence="2" id="KW-0347">Helicase</keyword>
<dbReference type="InterPro" id="IPR014001">
    <property type="entry name" value="Helicase_ATP-bd"/>
</dbReference>
<dbReference type="Proteomes" id="UP000719942">
    <property type="component" value="Unassembled WGS sequence"/>
</dbReference>
<dbReference type="EMBL" id="JAGFNZ010000002">
    <property type="protein sequence ID" value="MBW7572449.1"/>
    <property type="molecule type" value="Genomic_DNA"/>
</dbReference>
<keyword evidence="2" id="KW-0067">ATP-binding</keyword>
<organism evidence="2 3">
    <name type="scientific">Caproiciproducens faecalis</name>
    <dbReference type="NCBI Taxonomy" id="2820301"/>
    <lineage>
        <taxon>Bacteria</taxon>
        <taxon>Bacillati</taxon>
        <taxon>Bacillota</taxon>
        <taxon>Clostridia</taxon>
        <taxon>Eubacteriales</taxon>
        <taxon>Acutalibacteraceae</taxon>
        <taxon>Caproiciproducens</taxon>
    </lineage>
</organism>
<dbReference type="PROSITE" id="PS51192">
    <property type="entry name" value="HELICASE_ATP_BIND_1"/>
    <property type="match status" value="1"/>
</dbReference>
<sequence length="516" mass="60782">MSNINQTPKEPKYITDLISPKIIETWHDGDVIIISANCGRGKSYFIKNPLYDFAKASGKKILMLLHRINTIDQFQAEIERNHKTDEIEIRSYQKTQIEIQYNIPFDWVKYQFIISDEFHYFLDDSSFNTTTDLSLDKIINQKHAVKIFMSATGEDVVDYITDSYPNIKPITYTLTYDYSFIRSLTFYNKEETTEEFLKKAIKNNKKSIFFIQSARKAYSLYQKYKKDCLFCCSSSNSIYYKYVNKEKINSMLKNEKFDELILITTSCLDAGVNIIDRNLHDIVIDIKDVHSLLQCIGRKRIQDETDGLNICIKSLNNMVLGGLEQSNKHQIEMADYLKAGHTTNEYIDKFKRQYDKSYIVFDAVDENNQGVYKKINPLMYRKKTNDLARIKKMKELGEFGYCKYIQNLLGVKRYNLINENYSLEDYLHIHQGQIMYQRTDRKDLIDIMNVRRDGKLRKRLDLLNAALKEESLKFQGEVLNFRIREFSTSKVIDGKQKRYPNAWIIEAFDWTVLTPK</sequence>
<keyword evidence="3" id="KW-1185">Reference proteome</keyword>
<evidence type="ECO:0000313" key="2">
    <source>
        <dbReference type="EMBL" id="MBW7572449.1"/>
    </source>
</evidence>
<gene>
    <name evidence="2" type="ORF">J5W02_06440</name>
</gene>
<feature type="domain" description="Helicase ATP-binding" evidence="1">
    <location>
        <begin position="23"/>
        <end position="171"/>
    </location>
</feature>
<name>A0ABS7DMB6_9FIRM</name>
<reference evidence="2 3" key="1">
    <citation type="submission" date="2021-03" db="EMBL/GenBank/DDBJ databases">
        <title>Caproiciproducens sp. nov. isolated from feces of cow.</title>
        <authorList>
            <person name="Choi J.-Y."/>
        </authorList>
    </citation>
    <scope>NUCLEOTIDE SEQUENCE [LARGE SCALE GENOMIC DNA]</scope>
    <source>
        <strain evidence="2 3">AGMB10547</strain>
    </source>
</reference>
<accession>A0ABS7DMB6</accession>
<dbReference type="SUPFAM" id="SSF52540">
    <property type="entry name" value="P-loop containing nucleoside triphosphate hydrolases"/>
    <property type="match status" value="1"/>
</dbReference>
<comment type="caution">
    <text evidence="2">The sequence shown here is derived from an EMBL/GenBank/DDBJ whole genome shotgun (WGS) entry which is preliminary data.</text>
</comment>
<evidence type="ECO:0000259" key="1">
    <source>
        <dbReference type="PROSITE" id="PS51192"/>
    </source>
</evidence>
<protein>
    <submittedName>
        <fullName evidence="2">DNA helicase</fullName>
    </submittedName>
</protein>